<keyword evidence="8" id="KW-0378">Hydrolase</keyword>
<evidence type="ECO:0000256" key="1">
    <source>
        <dbReference type="ARBA" id="ARBA00004236"/>
    </source>
</evidence>
<evidence type="ECO:0000256" key="10">
    <source>
        <dbReference type="ARBA" id="ARBA00023180"/>
    </source>
</evidence>
<keyword evidence="9 17" id="KW-0472">Membrane</keyword>
<dbReference type="InterPro" id="IPR016274">
    <property type="entry name" value="Histidine_acid_Pase_euk"/>
</dbReference>
<evidence type="ECO:0000256" key="9">
    <source>
        <dbReference type="ARBA" id="ARBA00023136"/>
    </source>
</evidence>
<keyword evidence="10" id="KW-0325">Glycoprotein</keyword>
<keyword evidence="16" id="KW-1015">Disulfide bond</keyword>
<evidence type="ECO:0000256" key="16">
    <source>
        <dbReference type="PIRSR" id="PIRSR000894-2"/>
    </source>
</evidence>
<dbReference type="Proteomes" id="UP001146120">
    <property type="component" value="Unassembled WGS sequence"/>
</dbReference>
<dbReference type="PIRSF" id="PIRSF000894">
    <property type="entry name" value="Acid_phosphatase"/>
    <property type="match status" value="1"/>
</dbReference>
<organism evidence="18 19">
    <name type="scientific">Lagenidium giganteum</name>
    <dbReference type="NCBI Taxonomy" id="4803"/>
    <lineage>
        <taxon>Eukaryota</taxon>
        <taxon>Sar</taxon>
        <taxon>Stramenopiles</taxon>
        <taxon>Oomycota</taxon>
        <taxon>Peronosporomycetes</taxon>
        <taxon>Pythiales</taxon>
        <taxon>Pythiaceae</taxon>
    </lineage>
</organism>
<dbReference type="InterPro" id="IPR000560">
    <property type="entry name" value="His_Pase_clade-2"/>
</dbReference>
<comment type="catalytic activity">
    <reaction evidence="15">
        <text>(2R)-2,3-bisphosphoglycerate + H2O = (2R)-2-phosphoglycerate + phosphate</text>
        <dbReference type="Rhea" id="RHEA:27381"/>
        <dbReference type="ChEBI" id="CHEBI:15377"/>
        <dbReference type="ChEBI" id="CHEBI:43474"/>
        <dbReference type="ChEBI" id="CHEBI:58248"/>
        <dbReference type="ChEBI" id="CHEBI:58289"/>
        <dbReference type="EC" id="3.1.3.80"/>
    </reaction>
    <physiologicalReaction direction="left-to-right" evidence="15">
        <dbReference type="Rhea" id="RHEA:27382"/>
    </physiologicalReaction>
</comment>
<proteinExistence type="inferred from homology"/>
<dbReference type="EMBL" id="DAKRPA010000004">
    <property type="protein sequence ID" value="DBA04944.1"/>
    <property type="molecule type" value="Genomic_DNA"/>
</dbReference>
<evidence type="ECO:0000256" key="13">
    <source>
        <dbReference type="ARBA" id="ARBA00043671"/>
    </source>
</evidence>
<evidence type="ECO:0000256" key="2">
    <source>
        <dbReference type="ARBA" id="ARBA00008422"/>
    </source>
</evidence>
<dbReference type="PANTHER" id="PTHR20963">
    <property type="entry name" value="MULTIPLE INOSITOL POLYPHOSPHATE PHOSPHATASE-RELATED"/>
    <property type="match status" value="1"/>
</dbReference>
<reference evidence="18" key="2">
    <citation type="journal article" date="2023" name="Microbiol Resour">
        <title>Decontamination and Annotation of the Draft Genome Sequence of the Oomycete Lagenidium giganteum ARSEF 373.</title>
        <authorList>
            <person name="Morgan W.R."/>
            <person name="Tartar A."/>
        </authorList>
    </citation>
    <scope>NUCLEOTIDE SEQUENCE</scope>
    <source>
        <strain evidence="18">ARSEF 373</strain>
    </source>
</reference>
<evidence type="ECO:0000256" key="4">
    <source>
        <dbReference type="ARBA" id="ARBA00013040"/>
    </source>
</evidence>
<comment type="similarity">
    <text evidence="2">Belongs to the histidine acid phosphatase family. MINPP1 subfamily.</text>
</comment>
<dbReference type="Gene3D" id="3.40.50.1240">
    <property type="entry name" value="Phosphoglycerate mutase-like"/>
    <property type="match status" value="1"/>
</dbReference>
<dbReference type="PANTHER" id="PTHR20963:SF8">
    <property type="entry name" value="MULTIPLE INOSITOL POLYPHOSPHATE PHOSPHATASE 1"/>
    <property type="match status" value="1"/>
</dbReference>
<dbReference type="AlphaFoldDB" id="A0AAV2ZH89"/>
<evidence type="ECO:0000256" key="12">
    <source>
        <dbReference type="ARBA" id="ARBA00043668"/>
    </source>
</evidence>
<dbReference type="InterPro" id="IPR029033">
    <property type="entry name" value="His_PPase_superfam"/>
</dbReference>
<keyword evidence="17" id="KW-1133">Transmembrane helix</keyword>
<comment type="catalytic activity">
    <reaction evidence="14">
        <text>1D-myo-inositol hexakisphosphate + H2O = 1D-myo-inositol 1,2,4,5,6-pentakisphosphate + phosphate</text>
        <dbReference type="Rhea" id="RHEA:16989"/>
        <dbReference type="ChEBI" id="CHEBI:15377"/>
        <dbReference type="ChEBI" id="CHEBI:43474"/>
        <dbReference type="ChEBI" id="CHEBI:57798"/>
        <dbReference type="ChEBI" id="CHEBI:58130"/>
        <dbReference type="EC" id="3.1.3.62"/>
    </reaction>
    <physiologicalReaction direction="left-to-right" evidence="14">
        <dbReference type="Rhea" id="RHEA:16990"/>
    </physiologicalReaction>
</comment>
<keyword evidence="19" id="KW-1185">Reference proteome</keyword>
<comment type="catalytic activity">
    <reaction evidence="12">
        <text>1D-myo-inositol 1,2,5,6-tetrakisphosphate + H2O = 1D-myo-inositol 1,2,6-trisphosphate + phosphate</text>
        <dbReference type="Rhea" id="RHEA:77119"/>
        <dbReference type="ChEBI" id="CHEBI:15377"/>
        <dbReference type="ChEBI" id="CHEBI:43474"/>
        <dbReference type="ChEBI" id="CHEBI:195535"/>
        <dbReference type="ChEBI" id="CHEBI:195537"/>
        <dbReference type="EC" id="3.1.3.62"/>
    </reaction>
    <physiologicalReaction direction="left-to-right" evidence="12">
        <dbReference type="Rhea" id="RHEA:77120"/>
    </physiologicalReaction>
</comment>
<dbReference type="GO" id="GO:0052745">
    <property type="term" value="F:inositol phosphate phosphatase activity"/>
    <property type="evidence" value="ECO:0007669"/>
    <property type="project" value="TreeGrafter"/>
</dbReference>
<comment type="subcellular location">
    <subcellularLocation>
        <location evidence="1">Cell membrane</location>
    </subcellularLocation>
</comment>
<protein>
    <recommendedName>
        <fullName evidence="5">Multiple inositol polyphosphate phosphatase 1</fullName>
        <ecNumber evidence="4">3.1.3.62</ecNumber>
        <ecNumber evidence="3">3.1.3.80</ecNumber>
    </recommendedName>
    <alternativeName>
        <fullName evidence="11">2,3-bisphosphoglycerate 3-phosphatase</fullName>
    </alternativeName>
</protein>
<dbReference type="GO" id="GO:0003993">
    <property type="term" value="F:acid phosphatase activity"/>
    <property type="evidence" value="ECO:0007669"/>
    <property type="project" value="TreeGrafter"/>
</dbReference>
<evidence type="ECO:0000256" key="5">
    <source>
        <dbReference type="ARBA" id="ARBA00018097"/>
    </source>
</evidence>
<comment type="catalytic activity">
    <reaction evidence="13">
        <text>1D-myo-inositol 1,2,4,5,6-pentakisphosphate + H2O = 1D-myo-inositol 1,2,5,6-tetrakisphosphate + phosphate</text>
        <dbReference type="Rhea" id="RHEA:77115"/>
        <dbReference type="ChEBI" id="CHEBI:15377"/>
        <dbReference type="ChEBI" id="CHEBI:43474"/>
        <dbReference type="ChEBI" id="CHEBI:57798"/>
        <dbReference type="ChEBI" id="CHEBI:195535"/>
        <dbReference type="EC" id="3.1.3.62"/>
    </reaction>
    <physiologicalReaction direction="left-to-right" evidence="13">
        <dbReference type="Rhea" id="RHEA:77116"/>
    </physiologicalReaction>
</comment>
<dbReference type="CDD" id="cd07061">
    <property type="entry name" value="HP_HAP_like"/>
    <property type="match status" value="1"/>
</dbReference>
<evidence type="ECO:0000256" key="3">
    <source>
        <dbReference type="ARBA" id="ARBA00012976"/>
    </source>
</evidence>
<comment type="caution">
    <text evidence="18">The sequence shown here is derived from an EMBL/GenBank/DDBJ whole genome shotgun (WGS) entry which is preliminary data.</text>
</comment>
<reference evidence="18" key="1">
    <citation type="submission" date="2022-11" db="EMBL/GenBank/DDBJ databases">
        <authorList>
            <person name="Morgan W.R."/>
            <person name="Tartar A."/>
        </authorList>
    </citation>
    <scope>NUCLEOTIDE SEQUENCE</scope>
    <source>
        <strain evidence="18">ARSEF 373</strain>
    </source>
</reference>
<gene>
    <name evidence="18" type="ORF">N0F65_006946</name>
</gene>
<dbReference type="GO" id="GO:0005886">
    <property type="term" value="C:plasma membrane"/>
    <property type="evidence" value="ECO:0007669"/>
    <property type="project" value="UniProtKB-SubCell"/>
</dbReference>
<sequence>MAARRQKLRRARPTASRVASAWHTARIATLLAVSCTCAILVVHLSIVTWTSEVAINAFPLAHLFATKTRYGKHHETTRLQQQRQLRATPSKVRLELVQQQLVARHGTRFPTLGNIEEIETLLGKLKPIDMSLLPPWLRNYQLPYNASEEGRLAPQGVKDLAGLAARLLQSTGARPHVFDKSRFRVAHTSKARTRNSAIAFARDYFSNPIDAIAEFTTSDMLLRYFDYCKRYDSSVKKNASAKLEWTKYKSSEAISQNLERLRSALHLPDHVATNFTVQDVEAAYSACAFDYALYHRTDQWCSLIEEPIQAVTMDYLDDLKNFYQLGGGHAINYEMAAILLQDIMREIEEAVRGASNMTAHLRFAHAETTLPLMTLLGFGSRTPLLASFRLDAIKARSFRTSKWSPFASNIEFRLLQECIDEQQGSLTSSHPRFFLQVFINEHPEKIPGCSDMLCDIDTVRQLWQRYLEGYDFQKECHITETD</sequence>
<keyword evidence="6" id="KW-1003">Cell membrane</keyword>
<evidence type="ECO:0000256" key="6">
    <source>
        <dbReference type="ARBA" id="ARBA00022475"/>
    </source>
</evidence>
<dbReference type="GO" id="GO:0034417">
    <property type="term" value="F:bisphosphoglycerate 3-phosphatase activity"/>
    <property type="evidence" value="ECO:0007669"/>
    <property type="project" value="UniProtKB-EC"/>
</dbReference>
<dbReference type="Pfam" id="PF00328">
    <property type="entry name" value="His_Phos_2"/>
    <property type="match status" value="1"/>
</dbReference>
<dbReference type="EC" id="3.1.3.62" evidence="4"/>
<accession>A0AAV2ZH89</accession>
<keyword evidence="7" id="KW-0732">Signal</keyword>
<name>A0AAV2ZH89_9STRA</name>
<evidence type="ECO:0000256" key="15">
    <source>
        <dbReference type="ARBA" id="ARBA00043832"/>
    </source>
</evidence>
<evidence type="ECO:0000313" key="18">
    <source>
        <dbReference type="EMBL" id="DBA04944.1"/>
    </source>
</evidence>
<dbReference type="SUPFAM" id="SSF53254">
    <property type="entry name" value="Phosphoglycerate mutase-like"/>
    <property type="match status" value="1"/>
</dbReference>
<evidence type="ECO:0000256" key="7">
    <source>
        <dbReference type="ARBA" id="ARBA00022729"/>
    </source>
</evidence>
<feature type="transmembrane region" description="Helical" evidence="17">
    <location>
        <begin position="27"/>
        <end position="49"/>
    </location>
</feature>
<keyword evidence="17" id="KW-0812">Transmembrane</keyword>
<evidence type="ECO:0000256" key="8">
    <source>
        <dbReference type="ARBA" id="ARBA00022801"/>
    </source>
</evidence>
<evidence type="ECO:0000256" key="11">
    <source>
        <dbReference type="ARBA" id="ARBA00031642"/>
    </source>
</evidence>
<evidence type="ECO:0000256" key="14">
    <source>
        <dbReference type="ARBA" id="ARBA00043691"/>
    </source>
</evidence>
<feature type="disulfide bond" evidence="16">
    <location>
        <begin position="287"/>
        <end position="301"/>
    </location>
</feature>
<dbReference type="EC" id="3.1.3.80" evidence="3"/>
<evidence type="ECO:0000256" key="17">
    <source>
        <dbReference type="SAM" id="Phobius"/>
    </source>
</evidence>
<evidence type="ECO:0000313" key="19">
    <source>
        <dbReference type="Proteomes" id="UP001146120"/>
    </source>
</evidence>